<evidence type="ECO:0000313" key="2">
    <source>
        <dbReference type="EMBL" id="KFB39001.1"/>
    </source>
</evidence>
<evidence type="ECO:0000313" key="4">
    <source>
        <dbReference type="Proteomes" id="UP000030765"/>
    </source>
</evidence>
<organism evidence="2">
    <name type="scientific">Anopheles sinensis</name>
    <name type="common">Mosquito</name>
    <dbReference type="NCBI Taxonomy" id="74873"/>
    <lineage>
        <taxon>Eukaryota</taxon>
        <taxon>Metazoa</taxon>
        <taxon>Ecdysozoa</taxon>
        <taxon>Arthropoda</taxon>
        <taxon>Hexapoda</taxon>
        <taxon>Insecta</taxon>
        <taxon>Pterygota</taxon>
        <taxon>Neoptera</taxon>
        <taxon>Endopterygota</taxon>
        <taxon>Diptera</taxon>
        <taxon>Nematocera</taxon>
        <taxon>Culicoidea</taxon>
        <taxon>Culicidae</taxon>
        <taxon>Anophelinae</taxon>
        <taxon>Anopheles</taxon>
    </lineage>
</organism>
<proteinExistence type="predicted"/>
<protein>
    <submittedName>
        <fullName evidence="2 3">E3 ubiquitin-protein ligase RNF168-like protein</fullName>
    </submittedName>
</protein>
<feature type="compositionally biased region" description="Polar residues" evidence="1">
    <location>
        <begin position="31"/>
        <end position="41"/>
    </location>
</feature>
<dbReference type="EMBL" id="KE524975">
    <property type="protein sequence ID" value="KFB39001.1"/>
    <property type="molecule type" value="Genomic_DNA"/>
</dbReference>
<dbReference type="Proteomes" id="UP000030765">
    <property type="component" value="Unassembled WGS sequence"/>
</dbReference>
<evidence type="ECO:0000256" key="1">
    <source>
        <dbReference type="SAM" id="MobiDB-lite"/>
    </source>
</evidence>
<reference evidence="2 4" key="1">
    <citation type="journal article" date="2014" name="BMC Genomics">
        <title>Genome sequence of Anopheles sinensis provides insight into genetics basis of mosquito competence for malaria parasites.</title>
        <authorList>
            <person name="Zhou D."/>
            <person name="Zhang D."/>
            <person name="Ding G."/>
            <person name="Shi L."/>
            <person name="Hou Q."/>
            <person name="Ye Y."/>
            <person name="Xu Y."/>
            <person name="Zhou H."/>
            <person name="Xiong C."/>
            <person name="Li S."/>
            <person name="Yu J."/>
            <person name="Hong S."/>
            <person name="Yu X."/>
            <person name="Zou P."/>
            <person name="Chen C."/>
            <person name="Chang X."/>
            <person name="Wang W."/>
            <person name="Lv Y."/>
            <person name="Sun Y."/>
            <person name="Ma L."/>
            <person name="Shen B."/>
            <person name="Zhu C."/>
        </authorList>
    </citation>
    <scope>NUCLEOTIDE SEQUENCE [LARGE SCALE GENOMIC DNA]</scope>
</reference>
<sequence>MIEFSTSLRQKNGTKRNCEQPVLENRLRGSSVGQAPESSTGPGLDVSLPATCGLDNGIGEERAATPEDACDAFGMASRKKRLTGLLLAPMH</sequence>
<reference evidence="3" key="2">
    <citation type="submission" date="2020-05" db="UniProtKB">
        <authorList>
            <consortium name="EnsemblMetazoa"/>
        </authorList>
    </citation>
    <scope>IDENTIFICATION</scope>
</reference>
<keyword evidence="4" id="KW-1185">Reference proteome</keyword>
<dbReference type="VEuPathDB" id="VectorBase:ASIC006708"/>
<feature type="region of interest" description="Disordered" evidence="1">
    <location>
        <begin position="1"/>
        <end position="49"/>
    </location>
</feature>
<name>A0A084VM07_ANOSI</name>
<accession>A0A084VM07</accession>
<evidence type="ECO:0000313" key="3">
    <source>
        <dbReference type="EnsemblMetazoa" id="ASIC006708-PA"/>
    </source>
</evidence>
<feature type="compositionally biased region" description="Polar residues" evidence="1">
    <location>
        <begin position="1"/>
        <end position="11"/>
    </location>
</feature>
<dbReference type="EnsemblMetazoa" id="ASIC006708-RA">
    <property type="protein sequence ID" value="ASIC006708-PA"/>
    <property type="gene ID" value="ASIC006708"/>
</dbReference>
<gene>
    <name evidence="2" type="ORF">ZHAS_00006708</name>
</gene>
<dbReference type="EMBL" id="ATLV01014575">
    <property type="status" value="NOT_ANNOTATED_CDS"/>
    <property type="molecule type" value="Genomic_DNA"/>
</dbReference>
<dbReference type="AlphaFoldDB" id="A0A084VM07"/>